<gene>
    <name evidence="2" type="ORF">L202_03967</name>
</gene>
<evidence type="ECO:0000256" key="1">
    <source>
        <dbReference type="SAM" id="MobiDB-lite"/>
    </source>
</evidence>
<dbReference type="Proteomes" id="UP000094065">
    <property type="component" value="Unassembled WGS sequence"/>
</dbReference>
<dbReference type="AlphaFoldDB" id="A0A1E3HPM7"/>
<organism evidence="2 3">
    <name type="scientific">Cryptococcus amylolentus CBS 6039</name>
    <dbReference type="NCBI Taxonomy" id="1295533"/>
    <lineage>
        <taxon>Eukaryota</taxon>
        <taxon>Fungi</taxon>
        <taxon>Dikarya</taxon>
        <taxon>Basidiomycota</taxon>
        <taxon>Agaricomycotina</taxon>
        <taxon>Tremellomycetes</taxon>
        <taxon>Tremellales</taxon>
        <taxon>Cryptococcaceae</taxon>
        <taxon>Cryptococcus</taxon>
    </lineage>
</organism>
<dbReference type="OrthoDB" id="10333483at2759"/>
<name>A0A1E3HPM7_9TREE</name>
<keyword evidence="3" id="KW-1185">Reference proteome</keyword>
<proteinExistence type="predicted"/>
<dbReference type="EMBL" id="AWGJ01000006">
    <property type="protein sequence ID" value="ODN78323.1"/>
    <property type="molecule type" value="Genomic_DNA"/>
</dbReference>
<feature type="compositionally biased region" description="Polar residues" evidence="1">
    <location>
        <begin position="311"/>
        <end position="323"/>
    </location>
</feature>
<accession>A0A1E3HPM7</accession>
<protein>
    <submittedName>
        <fullName evidence="2">Uncharacterized protein</fullName>
    </submittedName>
</protein>
<evidence type="ECO:0000313" key="2">
    <source>
        <dbReference type="EMBL" id="ODN78323.1"/>
    </source>
</evidence>
<feature type="region of interest" description="Disordered" evidence="1">
    <location>
        <begin position="305"/>
        <end position="332"/>
    </location>
</feature>
<sequence>MSMASYSTTTPSQEAQLGGAIARSRLSSEAWIEKSTPTSDDHGYYRKARGLNYMLQEEKNDTTGVYQQAVESVGPCRARVLSAATFLPVRGIVERATVTALAPSDVYAEEDKEEMEKANKINTDVRHALQSSAPVWLAECRTRQSAEPLKETEARIFEELSKKEEYHGVALEHLEPTSANFSGYWHPISELLDRSEVAPEDMTQNEWHLFMLKRTPLSTEPETAGNRDDTNTSLYDAEEAQDGDDGFWVGERPLAARSWEDQEADPLRAQPIGSFYRGTDASLEMSTVPLTGKPTKRRLRDIFYRRERSLDQNSPNPGSNNRISRMFGSRGR</sequence>
<dbReference type="RefSeq" id="XP_018993369.1">
    <property type="nucleotide sequence ID" value="XM_019137933.1"/>
</dbReference>
<evidence type="ECO:0000313" key="3">
    <source>
        <dbReference type="Proteomes" id="UP000094065"/>
    </source>
</evidence>
<dbReference type="GeneID" id="30155276"/>
<comment type="caution">
    <text evidence="2">The sequence shown here is derived from an EMBL/GenBank/DDBJ whole genome shotgun (WGS) entry which is preliminary data.</text>
</comment>
<reference evidence="2 3" key="1">
    <citation type="submission" date="2016-06" db="EMBL/GenBank/DDBJ databases">
        <title>Evolution of pathogenesis and genome organization in the Tremellales.</title>
        <authorList>
            <person name="Cuomo C."/>
            <person name="Litvintseva A."/>
            <person name="Heitman J."/>
            <person name="Chen Y."/>
            <person name="Sun S."/>
            <person name="Springer D."/>
            <person name="Dromer F."/>
            <person name="Young S."/>
            <person name="Zeng Q."/>
            <person name="Chapman S."/>
            <person name="Gujja S."/>
            <person name="Saif S."/>
            <person name="Birren B."/>
        </authorList>
    </citation>
    <scope>NUCLEOTIDE SEQUENCE [LARGE SCALE GENOMIC DNA]</scope>
    <source>
        <strain evidence="2 3">CBS 6039</strain>
    </source>
</reference>